<reference evidence="3" key="1">
    <citation type="submission" date="2012-12" db="EMBL/GenBank/DDBJ databases">
        <authorList>
            <person name="Hellsten U."/>
            <person name="Grimwood J."/>
            <person name="Chapman J.A."/>
            <person name="Shapiro H."/>
            <person name="Aerts A."/>
            <person name="Otillar R.P."/>
            <person name="Terry A.Y."/>
            <person name="Boore J.L."/>
            <person name="Simakov O."/>
            <person name="Marletaz F."/>
            <person name="Cho S.-J."/>
            <person name="Edsinger-Gonzales E."/>
            <person name="Havlak P."/>
            <person name="Kuo D.-H."/>
            <person name="Larsson T."/>
            <person name="Lv J."/>
            <person name="Arendt D."/>
            <person name="Savage R."/>
            <person name="Osoegawa K."/>
            <person name="de Jong P."/>
            <person name="Lindberg D.R."/>
            <person name="Seaver E.C."/>
            <person name="Weisblat D.A."/>
            <person name="Putnam N.H."/>
            <person name="Grigoriev I.V."/>
            <person name="Rokhsar D.S."/>
        </authorList>
    </citation>
    <scope>NUCLEOTIDE SEQUENCE</scope>
    <source>
        <strain evidence="3">I ESC-2004</strain>
    </source>
</reference>
<keyword evidence="3" id="KW-1185">Reference proteome</keyword>
<dbReference type="EnsemblMetazoa" id="CapteT204354">
    <property type="protein sequence ID" value="CapteP204354"/>
    <property type="gene ID" value="CapteG204354"/>
</dbReference>
<dbReference type="EMBL" id="KB293633">
    <property type="protein sequence ID" value="ELU15754.1"/>
    <property type="molecule type" value="Genomic_DNA"/>
</dbReference>
<proteinExistence type="predicted"/>
<reference evidence="2" key="3">
    <citation type="submission" date="2015-06" db="UniProtKB">
        <authorList>
            <consortium name="EnsemblMetazoa"/>
        </authorList>
    </citation>
    <scope>IDENTIFICATION</scope>
</reference>
<dbReference type="HOGENOM" id="CLU_1435689_0_0_1"/>
<sequence length="189" mass="20892">MALVIIPRAMAPLSDSFADMLPVSILQSHRGEGLGKRIRTRVINEAATKIKAANEVLEMEQLRNDNIREPVQMMADTIFRQMCSLITHHPRLSDRACTGLLPSLERQSAILIGQQTRMQLADNGGLAFSPTSGCTAEQRLLKVDLPQWASTLVGNNSSADDKLCLHKVANLIEDLLIHNVTNLLVKLIY</sequence>
<evidence type="ECO:0000313" key="2">
    <source>
        <dbReference type="EnsemblMetazoa" id="CapteP204354"/>
    </source>
</evidence>
<protein>
    <submittedName>
        <fullName evidence="1 2">Uncharacterized protein</fullName>
    </submittedName>
</protein>
<dbReference type="EMBL" id="AMQN01017892">
    <property type="status" value="NOT_ANNOTATED_CDS"/>
    <property type="molecule type" value="Genomic_DNA"/>
</dbReference>
<evidence type="ECO:0000313" key="1">
    <source>
        <dbReference type="EMBL" id="ELU15754.1"/>
    </source>
</evidence>
<reference evidence="1 3" key="2">
    <citation type="journal article" date="2013" name="Nature">
        <title>Insights into bilaterian evolution from three spiralian genomes.</title>
        <authorList>
            <person name="Simakov O."/>
            <person name="Marletaz F."/>
            <person name="Cho S.J."/>
            <person name="Edsinger-Gonzales E."/>
            <person name="Havlak P."/>
            <person name="Hellsten U."/>
            <person name="Kuo D.H."/>
            <person name="Larsson T."/>
            <person name="Lv J."/>
            <person name="Arendt D."/>
            <person name="Savage R."/>
            <person name="Osoegawa K."/>
            <person name="de Jong P."/>
            <person name="Grimwood J."/>
            <person name="Chapman J.A."/>
            <person name="Shapiro H."/>
            <person name="Aerts A."/>
            <person name="Otillar R.P."/>
            <person name="Terry A.Y."/>
            <person name="Boore J.L."/>
            <person name="Grigoriev I.V."/>
            <person name="Lindberg D.R."/>
            <person name="Seaver E.C."/>
            <person name="Weisblat D.A."/>
            <person name="Putnam N.H."/>
            <person name="Rokhsar D.S."/>
        </authorList>
    </citation>
    <scope>NUCLEOTIDE SEQUENCE</scope>
    <source>
        <strain evidence="1 3">I ESC-2004</strain>
    </source>
</reference>
<evidence type="ECO:0000313" key="3">
    <source>
        <dbReference type="Proteomes" id="UP000014760"/>
    </source>
</evidence>
<accession>R7VAX6</accession>
<dbReference type="AlphaFoldDB" id="R7VAX6"/>
<organism evidence="1">
    <name type="scientific">Capitella teleta</name>
    <name type="common">Polychaete worm</name>
    <dbReference type="NCBI Taxonomy" id="283909"/>
    <lineage>
        <taxon>Eukaryota</taxon>
        <taxon>Metazoa</taxon>
        <taxon>Spiralia</taxon>
        <taxon>Lophotrochozoa</taxon>
        <taxon>Annelida</taxon>
        <taxon>Polychaeta</taxon>
        <taxon>Sedentaria</taxon>
        <taxon>Scolecida</taxon>
        <taxon>Capitellidae</taxon>
        <taxon>Capitella</taxon>
    </lineage>
</organism>
<dbReference type="Proteomes" id="UP000014760">
    <property type="component" value="Unassembled WGS sequence"/>
</dbReference>
<gene>
    <name evidence="1" type="ORF">CAPTEDRAFT_204354</name>
</gene>
<name>R7VAX6_CAPTE</name>